<dbReference type="InterPro" id="IPR001734">
    <property type="entry name" value="Na/solute_symporter"/>
</dbReference>
<feature type="transmembrane region" description="Helical" evidence="12">
    <location>
        <begin position="391"/>
        <end position="415"/>
    </location>
</feature>
<evidence type="ECO:0000256" key="9">
    <source>
        <dbReference type="ARBA" id="ARBA00023136"/>
    </source>
</evidence>
<dbReference type="InterPro" id="IPR038377">
    <property type="entry name" value="Na/Glc_symporter_sf"/>
</dbReference>
<evidence type="ECO:0000256" key="12">
    <source>
        <dbReference type="SAM" id="Phobius"/>
    </source>
</evidence>
<dbReference type="CDD" id="cd11477">
    <property type="entry name" value="SLC5sbd_u1"/>
    <property type="match status" value="1"/>
</dbReference>
<keyword evidence="8" id="KW-0406">Ion transport</keyword>
<dbReference type="EMBL" id="JAQAGZ010000005">
    <property type="protein sequence ID" value="MCZ8512726.1"/>
    <property type="molecule type" value="Genomic_DNA"/>
</dbReference>
<dbReference type="PANTHER" id="PTHR42985">
    <property type="entry name" value="SODIUM-COUPLED MONOCARBOXYLATE TRANSPORTER"/>
    <property type="match status" value="1"/>
</dbReference>
<keyword evidence="9 12" id="KW-0472">Membrane</keyword>
<evidence type="ECO:0000256" key="7">
    <source>
        <dbReference type="ARBA" id="ARBA00023053"/>
    </source>
</evidence>
<evidence type="ECO:0000256" key="2">
    <source>
        <dbReference type="ARBA" id="ARBA00006434"/>
    </source>
</evidence>
<keyword evidence="5 12" id="KW-0812">Transmembrane</keyword>
<feature type="transmembrane region" description="Helical" evidence="12">
    <location>
        <begin position="156"/>
        <end position="176"/>
    </location>
</feature>
<evidence type="ECO:0000313" key="14">
    <source>
        <dbReference type="Proteomes" id="UP001527882"/>
    </source>
</evidence>
<dbReference type="PANTHER" id="PTHR42985:SF40">
    <property type="entry name" value="LD47995P-RELATED"/>
    <property type="match status" value="1"/>
</dbReference>
<feature type="transmembrane region" description="Helical" evidence="12">
    <location>
        <begin position="311"/>
        <end position="330"/>
    </location>
</feature>
<keyword evidence="6 12" id="KW-1133">Transmembrane helix</keyword>
<feature type="transmembrane region" description="Helical" evidence="12">
    <location>
        <begin position="129"/>
        <end position="150"/>
    </location>
</feature>
<name>A0ABT4Q775_9BACL</name>
<dbReference type="InterPro" id="IPR051163">
    <property type="entry name" value="Sodium:Solute_Symporter_SSF"/>
</dbReference>
<feature type="transmembrane region" description="Helical" evidence="12">
    <location>
        <begin position="450"/>
        <end position="469"/>
    </location>
</feature>
<organism evidence="13 14">
    <name type="scientific">Paenibacillus gyeongsangnamensis</name>
    <dbReference type="NCBI Taxonomy" id="3388067"/>
    <lineage>
        <taxon>Bacteria</taxon>
        <taxon>Bacillati</taxon>
        <taxon>Bacillota</taxon>
        <taxon>Bacilli</taxon>
        <taxon>Bacillales</taxon>
        <taxon>Paenibacillaceae</taxon>
        <taxon>Paenibacillus</taxon>
    </lineage>
</organism>
<evidence type="ECO:0000313" key="13">
    <source>
        <dbReference type="EMBL" id="MCZ8512726.1"/>
    </source>
</evidence>
<feature type="transmembrane region" description="Helical" evidence="12">
    <location>
        <begin position="51"/>
        <end position="69"/>
    </location>
</feature>
<feature type="transmembrane region" description="Helical" evidence="12">
    <location>
        <begin position="268"/>
        <end position="291"/>
    </location>
</feature>
<evidence type="ECO:0000256" key="10">
    <source>
        <dbReference type="ARBA" id="ARBA00023201"/>
    </source>
</evidence>
<proteinExistence type="inferred from homology"/>
<sequence length="504" mass="54586">MSLADWIVLGLFFLLMIGIGVWSFRQISGTQDFFAAGGKMPWWLSGISHHMSGYSAAVFVAYAGVAYTYGFTLYIWWAVPVSIAIFVGAFFIAPRWSRLRQRLNIESPMEYLSTRFNVPTQQLMAWSGVLLKLFDVGAKWAAIAVVLNVFAGVPMAVGIIVSGAISLVYSAIGGLWADAWTDFAQFVVQLIAGVAMFVIILAKLGGIGAFTGIWSQLPPTHSQPLIGPYTLGFVLAYLLINFLSYNGGTWNLAQRYIASPRGSDARKAAILSGALYLVWPLILFFPMWSAPLFYPNLKDPTQSYSLMTMDLLPHGLIGLVLASMFAHTMAMTTSDANAITAVITRDILPVISKKYRGLSEKATLVVARAAMVTFIVITLIIAIYSGSFGGILSLLIVWFGALVGPISIPMLLGLLPAFKHSDSKAAIISWAAGIVTFILVKYVFTVSTATLVASPVLVSAILFIGMGLLNRGKSVAPEVTQLLNSLNEDVDDTLSKGSRLKYES</sequence>
<keyword evidence="10" id="KW-0739">Sodium transport</keyword>
<evidence type="ECO:0000256" key="11">
    <source>
        <dbReference type="RuleBase" id="RU362091"/>
    </source>
</evidence>
<feature type="transmembrane region" description="Helical" evidence="12">
    <location>
        <begin position="362"/>
        <end position="385"/>
    </location>
</feature>
<evidence type="ECO:0000256" key="1">
    <source>
        <dbReference type="ARBA" id="ARBA00004651"/>
    </source>
</evidence>
<evidence type="ECO:0000256" key="8">
    <source>
        <dbReference type="ARBA" id="ARBA00023065"/>
    </source>
</evidence>
<keyword evidence="14" id="KW-1185">Reference proteome</keyword>
<comment type="caution">
    <text evidence="13">The sequence shown here is derived from an EMBL/GenBank/DDBJ whole genome shotgun (WGS) entry which is preliminary data.</text>
</comment>
<dbReference type="Pfam" id="PF00474">
    <property type="entry name" value="SSF"/>
    <property type="match status" value="1"/>
</dbReference>
<dbReference type="RefSeq" id="WP_269881174.1">
    <property type="nucleotide sequence ID" value="NZ_JAQAGZ010000005.1"/>
</dbReference>
<evidence type="ECO:0000256" key="6">
    <source>
        <dbReference type="ARBA" id="ARBA00022989"/>
    </source>
</evidence>
<feature type="transmembrane region" description="Helical" evidence="12">
    <location>
        <begin position="75"/>
        <end position="93"/>
    </location>
</feature>
<gene>
    <name evidence="13" type="ORF">O9H85_09925</name>
</gene>
<comment type="subcellular location">
    <subcellularLocation>
        <location evidence="1">Cell membrane</location>
        <topology evidence="1">Multi-pass membrane protein</topology>
    </subcellularLocation>
</comment>
<evidence type="ECO:0000256" key="5">
    <source>
        <dbReference type="ARBA" id="ARBA00022692"/>
    </source>
</evidence>
<keyword evidence="3" id="KW-0813">Transport</keyword>
<dbReference type="Gene3D" id="1.20.1730.10">
    <property type="entry name" value="Sodium/glucose cotransporter"/>
    <property type="match status" value="1"/>
</dbReference>
<protein>
    <submittedName>
        <fullName evidence="13">Na+:solute symporter</fullName>
    </submittedName>
</protein>
<accession>A0ABT4Q775</accession>
<feature type="transmembrane region" description="Helical" evidence="12">
    <location>
        <begin position="188"/>
        <end position="214"/>
    </location>
</feature>
<feature type="transmembrane region" description="Helical" evidence="12">
    <location>
        <begin position="427"/>
        <end position="444"/>
    </location>
</feature>
<comment type="similarity">
    <text evidence="2 11">Belongs to the sodium:solute symporter (SSF) (TC 2.A.21) family.</text>
</comment>
<keyword evidence="4" id="KW-1003">Cell membrane</keyword>
<reference evidence="13 14" key="1">
    <citation type="submission" date="2022-12" db="EMBL/GenBank/DDBJ databases">
        <title>Draft genome sequence of Paenibacillus sp. dW9.</title>
        <authorList>
            <person name="Choi E.-W."/>
            <person name="Kim D.-U."/>
        </authorList>
    </citation>
    <scope>NUCLEOTIDE SEQUENCE [LARGE SCALE GENOMIC DNA]</scope>
    <source>
        <strain evidence="14">dW9</strain>
    </source>
</reference>
<dbReference type="PROSITE" id="PS50283">
    <property type="entry name" value="NA_SOLUT_SYMP_3"/>
    <property type="match status" value="1"/>
</dbReference>
<keyword evidence="7" id="KW-0915">Sodium</keyword>
<evidence type="ECO:0000256" key="4">
    <source>
        <dbReference type="ARBA" id="ARBA00022475"/>
    </source>
</evidence>
<dbReference type="Proteomes" id="UP001527882">
    <property type="component" value="Unassembled WGS sequence"/>
</dbReference>
<feature type="transmembrane region" description="Helical" evidence="12">
    <location>
        <begin position="226"/>
        <end position="247"/>
    </location>
</feature>
<evidence type="ECO:0000256" key="3">
    <source>
        <dbReference type="ARBA" id="ARBA00022448"/>
    </source>
</evidence>
<feature type="transmembrane region" description="Helical" evidence="12">
    <location>
        <begin position="6"/>
        <end position="24"/>
    </location>
</feature>